<feature type="non-terminal residue" evidence="2">
    <location>
        <position position="1"/>
    </location>
</feature>
<dbReference type="EMBL" id="KB908592">
    <property type="protein sequence ID" value="EOA87130.1"/>
    <property type="molecule type" value="Genomic_DNA"/>
</dbReference>
<dbReference type="STRING" id="671987.R0IQH1"/>
<dbReference type="Pfam" id="PF22740">
    <property type="entry name" value="PapZ_C"/>
    <property type="match status" value="1"/>
</dbReference>
<dbReference type="Proteomes" id="UP000016935">
    <property type="component" value="Unassembled WGS sequence"/>
</dbReference>
<name>R0IQH1_EXST2</name>
<reference evidence="2 3" key="2">
    <citation type="journal article" date="2013" name="PLoS Genet.">
        <title>Comparative genome structure, secondary metabolite, and effector coding capacity across Cochliobolus pathogens.</title>
        <authorList>
            <person name="Condon B.J."/>
            <person name="Leng Y."/>
            <person name="Wu D."/>
            <person name="Bushley K.E."/>
            <person name="Ohm R.A."/>
            <person name="Otillar R."/>
            <person name="Martin J."/>
            <person name="Schackwitz W."/>
            <person name="Grimwood J."/>
            <person name="MohdZainudin N."/>
            <person name="Xue C."/>
            <person name="Wang R."/>
            <person name="Manning V.A."/>
            <person name="Dhillon B."/>
            <person name="Tu Z.J."/>
            <person name="Steffenson B.J."/>
            <person name="Salamov A."/>
            <person name="Sun H."/>
            <person name="Lowry S."/>
            <person name="LaButti K."/>
            <person name="Han J."/>
            <person name="Copeland A."/>
            <person name="Lindquist E."/>
            <person name="Barry K."/>
            <person name="Schmutz J."/>
            <person name="Baker S.E."/>
            <person name="Ciuffetti L.M."/>
            <person name="Grigoriev I.V."/>
            <person name="Zhong S."/>
            <person name="Turgeon B.G."/>
        </authorList>
    </citation>
    <scope>NUCLEOTIDE SEQUENCE [LARGE SCALE GENOMIC DNA]</scope>
    <source>
        <strain evidence="3">28A</strain>
    </source>
</reference>
<feature type="non-terminal residue" evidence="2">
    <location>
        <position position="144"/>
    </location>
</feature>
<evidence type="ECO:0000313" key="2">
    <source>
        <dbReference type="EMBL" id="EOA87130.1"/>
    </source>
</evidence>
<accession>R0IQH1</accession>
<dbReference type="eggNOG" id="ENOG502SDIY">
    <property type="taxonomic scope" value="Eukaryota"/>
</dbReference>
<dbReference type="OrthoDB" id="10267139at2759"/>
<feature type="domain" description="RapZ C-terminal" evidence="1">
    <location>
        <begin position="14"/>
        <end position="126"/>
    </location>
</feature>
<organism evidence="2 3">
    <name type="scientific">Exserohilum turcicum (strain 28A)</name>
    <name type="common">Northern leaf blight fungus</name>
    <name type="synonym">Setosphaeria turcica</name>
    <dbReference type="NCBI Taxonomy" id="671987"/>
    <lineage>
        <taxon>Eukaryota</taxon>
        <taxon>Fungi</taxon>
        <taxon>Dikarya</taxon>
        <taxon>Ascomycota</taxon>
        <taxon>Pezizomycotina</taxon>
        <taxon>Dothideomycetes</taxon>
        <taxon>Pleosporomycetidae</taxon>
        <taxon>Pleosporales</taxon>
        <taxon>Pleosporineae</taxon>
        <taxon>Pleosporaceae</taxon>
        <taxon>Exserohilum</taxon>
    </lineage>
</organism>
<evidence type="ECO:0000313" key="3">
    <source>
        <dbReference type="Proteomes" id="UP000016935"/>
    </source>
</evidence>
<proteinExistence type="predicted"/>
<dbReference type="HOGENOM" id="CLU_119124_0_0_1"/>
<keyword evidence="3" id="KW-1185">Reference proteome</keyword>
<reference evidence="2 3" key="1">
    <citation type="journal article" date="2012" name="PLoS Pathog.">
        <title>Diverse lifestyles and strategies of plant pathogenesis encoded in the genomes of eighteen Dothideomycetes fungi.</title>
        <authorList>
            <person name="Ohm R.A."/>
            <person name="Feau N."/>
            <person name="Henrissat B."/>
            <person name="Schoch C.L."/>
            <person name="Horwitz B.A."/>
            <person name="Barry K.W."/>
            <person name="Condon B.J."/>
            <person name="Copeland A.C."/>
            <person name="Dhillon B."/>
            <person name="Glaser F."/>
            <person name="Hesse C.N."/>
            <person name="Kosti I."/>
            <person name="LaButti K."/>
            <person name="Lindquist E.A."/>
            <person name="Lucas S."/>
            <person name="Salamov A.A."/>
            <person name="Bradshaw R.E."/>
            <person name="Ciuffetti L."/>
            <person name="Hamelin R.C."/>
            <person name="Kema G.H.J."/>
            <person name="Lawrence C."/>
            <person name="Scott J.A."/>
            <person name="Spatafora J.W."/>
            <person name="Turgeon B.G."/>
            <person name="de Wit P.J.G.M."/>
            <person name="Zhong S."/>
            <person name="Goodwin S.B."/>
            <person name="Grigoriev I.V."/>
        </authorList>
    </citation>
    <scope>NUCLEOTIDE SEQUENCE [LARGE SCALE GENOMIC DNA]</scope>
    <source>
        <strain evidence="3">28A</strain>
    </source>
</reference>
<dbReference type="AlphaFoldDB" id="R0IQH1"/>
<dbReference type="GeneID" id="19405272"/>
<dbReference type="RefSeq" id="XP_008025161.1">
    <property type="nucleotide sequence ID" value="XM_008026970.1"/>
</dbReference>
<evidence type="ECO:0000259" key="1">
    <source>
        <dbReference type="Pfam" id="PF22740"/>
    </source>
</evidence>
<sequence>PILEITSYDRFTPPSPTPDVEYDCRVTHNPSAQVRKTCTGLDAMLQEELMSRSSFSDLVSRAEGDIRRLMEVKDVRASREGERAIVRVGCLCGSGHHRSVAFAERLGKVRWCEQGEWEVRVKHRDLTVGVEEMKRVRSEKRRRG</sequence>
<gene>
    <name evidence="2" type="ORF">SETTUDRAFT_61812</name>
</gene>
<dbReference type="InterPro" id="IPR053931">
    <property type="entry name" value="RapZ_C"/>
</dbReference>
<protein>
    <recommendedName>
        <fullName evidence="1">RapZ C-terminal domain-containing protein</fullName>
    </recommendedName>
</protein>